<accession>A0ABW3NDX5</accession>
<protein>
    <recommendedName>
        <fullName evidence="4 8">Sucrose-6-phosphate hydrolase</fullName>
        <ecNumber evidence="3 8">3.2.1.26</ecNumber>
    </recommendedName>
    <alternativeName>
        <fullName evidence="7 9">Invertase</fullName>
    </alternativeName>
</protein>
<dbReference type="EMBL" id="JBHTKK010000001">
    <property type="protein sequence ID" value="MFD1064715.1"/>
    <property type="molecule type" value="Genomic_DNA"/>
</dbReference>
<dbReference type="RefSeq" id="WP_379590175.1">
    <property type="nucleotide sequence ID" value="NZ_JBHTKK010000001.1"/>
</dbReference>
<dbReference type="SUPFAM" id="SSF49899">
    <property type="entry name" value="Concanavalin A-like lectins/glucanases"/>
    <property type="match status" value="1"/>
</dbReference>
<evidence type="ECO:0000313" key="13">
    <source>
        <dbReference type="EMBL" id="MFD1064715.1"/>
    </source>
</evidence>
<dbReference type="EC" id="3.2.1.26" evidence="3 8"/>
<comment type="caution">
    <text evidence="13">The sequence shown here is derived from an EMBL/GenBank/DDBJ whole genome shotgun (WGS) entry which is preliminary data.</text>
</comment>
<dbReference type="InterPro" id="IPR006232">
    <property type="entry name" value="Suc6P_hydrolase"/>
</dbReference>
<dbReference type="InterPro" id="IPR013148">
    <property type="entry name" value="Glyco_hydro_32_N"/>
</dbReference>
<evidence type="ECO:0000256" key="9">
    <source>
        <dbReference type="RuleBase" id="RU365015"/>
    </source>
</evidence>
<evidence type="ECO:0000313" key="14">
    <source>
        <dbReference type="Proteomes" id="UP001597041"/>
    </source>
</evidence>
<dbReference type="PANTHER" id="PTHR43101">
    <property type="entry name" value="BETA-FRUCTOSIDASE"/>
    <property type="match status" value="1"/>
</dbReference>
<feature type="region of interest" description="Disordered" evidence="10">
    <location>
        <begin position="1"/>
        <end position="22"/>
    </location>
</feature>
<keyword evidence="5 8" id="KW-0378">Hydrolase</keyword>
<evidence type="ECO:0000256" key="7">
    <source>
        <dbReference type="ARBA" id="ARBA00033367"/>
    </source>
</evidence>
<comment type="catalytic activity">
    <reaction evidence="8">
        <text>Hydrolysis of terminal non-reducing beta-D-fructofuranoside residues in beta-D-fructofuranosides.</text>
        <dbReference type="EC" id="3.2.1.26"/>
    </reaction>
</comment>
<keyword evidence="9" id="KW-0119">Carbohydrate metabolism</keyword>
<dbReference type="CDD" id="cd08996">
    <property type="entry name" value="GH32_FFase"/>
    <property type="match status" value="1"/>
</dbReference>
<evidence type="ECO:0000256" key="1">
    <source>
        <dbReference type="ARBA" id="ARBA00004914"/>
    </source>
</evidence>
<evidence type="ECO:0000256" key="10">
    <source>
        <dbReference type="SAM" id="MobiDB-lite"/>
    </source>
</evidence>
<dbReference type="InterPro" id="IPR013189">
    <property type="entry name" value="Glyco_hydro_32_C"/>
</dbReference>
<dbReference type="InterPro" id="IPR051214">
    <property type="entry name" value="GH32_Enzymes"/>
</dbReference>
<sequence length="498" mass="56014">MAQHKTHSEQLARANQAVTDTKHAQKDASYRLHYHFMAPTGWLNDPNGLIQYNGIYHLFYQFNPYSYDWGPMHWGHATSTDLVHWKHQPVALAPSEPYEYDEKKSEMGCFSGSAVMNGDIMTLFYTGHLEGHDPKEVQAIATSTDGIHFTKHPANPIINGSPEGISDEFRDPKVWKHGELWYMVVGTAVGGAGAIALYKSSNLIDWEYAGIAAKSDGTQGNMWECPDLFPLGDKYVLITSPMNTDRGKSTVMVGSMDYDKGIFIPESQREIDYGIDFYAAQTFKDAKGRRILIAWMDFPFTEFPSKTDKWSGAMTIPRELSLGKDGYVRSQPVPELTALRDKHTHFDKQILSEDETYPLYTDQLLQHSYELTCKWTLPKHKDHGKAGLHLRRSTDGSERITVSYDLATNEIIVDTTHAGELSHKAVNKARLLHKNDEVTFHIFVDTCSVEVFVNDGEAVLSTRIYPDLASNGIALYTEGIEAATACMDIWNLKSAEIS</sequence>
<reference evidence="14" key="1">
    <citation type="journal article" date="2019" name="Int. J. Syst. Evol. Microbiol.">
        <title>The Global Catalogue of Microorganisms (GCM) 10K type strain sequencing project: providing services to taxonomists for standard genome sequencing and annotation.</title>
        <authorList>
            <consortium name="The Broad Institute Genomics Platform"/>
            <consortium name="The Broad Institute Genome Sequencing Center for Infectious Disease"/>
            <person name="Wu L."/>
            <person name="Ma J."/>
        </authorList>
    </citation>
    <scope>NUCLEOTIDE SEQUENCE [LARGE SCALE GENOMIC DNA]</scope>
    <source>
        <strain evidence="14">CCUG 56608</strain>
    </source>
</reference>
<evidence type="ECO:0000256" key="4">
    <source>
        <dbReference type="ARBA" id="ARBA00019623"/>
    </source>
</evidence>
<organism evidence="13 14">
    <name type="scientific">Oceanobacillus locisalsi</name>
    <dbReference type="NCBI Taxonomy" id="546107"/>
    <lineage>
        <taxon>Bacteria</taxon>
        <taxon>Bacillati</taxon>
        <taxon>Bacillota</taxon>
        <taxon>Bacilli</taxon>
        <taxon>Bacillales</taxon>
        <taxon>Bacillaceae</taxon>
        <taxon>Oceanobacillus</taxon>
    </lineage>
</organism>
<comment type="function">
    <text evidence="9">Enables the bacterium to metabolize sucrose as a sole carbon source.</text>
</comment>
<dbReference type="PANTHER" id="PTHR43101:SF1">
    <property type="entry name" value="BETA-FRUCTOSIDASE"/>
    <property type="match status" value="1"/>
</dbReference>
<gene>
    <name evidence="13" type="ORF">ACFQ19_01630</name>
</gene>
<keyword evidence="9" id="KW-0963">Cytoplasm</keyword>
<feature type="domain" description="Glycosyl hydrolase family 32 N-terminal" evidence="11">
    <location>
        <begin position="35"/>
        <end position="328"/>
    </location>
</feature>
<feature type="domain" description="Glycosyl hydrolase family 32 C-terminal" evidence="12">
    <location>
        <begin position="335"/>
        <end position="490"/>
    </location>
</feature>
<dbReference type="GO" id="GO:0016787">
    <property type="term" value="F:hydrolase activity"/>
    <property type="evidence" value="ECO:0007669"/>
    <property type="project" value="UniProtKB-KW"/>
</dbReference>
<dbReference type="InterPro" id="IPR001362">
    <property type="entry name" value="Glyco_hydro_32"/>
</dbReference>
<evidence type="ECO:0000256" key="2">
    <source>
        <dbReference type="ARBA" id="ARBA00009902"/>
    </source>
</evidence>
<keyword evidence="6 8" id="KW-0326">Glycosidase</keyword>
<dbReference type="SMART" id="SM00640">
    <property type="entry name" value="Glyco_32"/>
    <property type="match status" value="1"/>
</dbReference>
<comment type="similarity">
    <text evidence="2 8">Belongs to the glycosyl hydrolase 32 family.</text>
</comment>
<dbReference type="InterPro" id="IPR023296">
    <property type="entry name" value="Glyco_hydro_beta-prop_sf"/>
</dbReference>
<dbReference type="Pfam" id="PF08244">
    <property type="entry name" value="Glyco_hydro_32C"/>
    <property type="match status" value="1"/>
</dbReference>
<evidence type="ECO:0000256" key="3">
    <source>
        <dbReference type="ARBA" id="ARBA00012758"/>
    </source>
</evidence>
<dbReference type="Gene3D" id="2.60.120.560">
    <property type="entry name" value="Exo-inulinase, domain 1"/>
    <property type="match status" value="1"/>
</dbReference>
<evidence type="ECO:0000256" key="5">
    <source>
        <dbReference type="ARBA" id="ARBA00022801"/>
    </source>
</evidence>
<dbReference type="Gene3D" id="2.115.10.20">
    <property type="entry name" value="Glycosyl hydrolase domain, family 43"/>
    <property type="match status" value="1"/>
</dbReference>
<keyword evidence="14" id="KW-1185">Reference proteome</keyword>
<dbReference type="Pfam" id="PF00251">
    <property type="entry name" value="Glyco_hydro_32N"/>
    <property type="match status" value="1"/>
</dbReference>
<dbReference type="InterPro" id="IPR013320">
    <property type="entry name" value="ConA-like_dom_sf"/>
</dbReference>
<evidence type="ECO:0000259" key="12">
    <source>
        <dbReference type="Pfam" id="PF08244"/>
    </source>
</evidence>
<name>A0ABW3NDX5_9BACI</name>
<comment type="subcellular location">
    <subcellularLocation>
        <location evidence="9">Cytoplasm</location>
    </subcellularLocation>
</comment>
<comment type="pathway">
    <text evidence="1 9">Glycan biosynthesis; sucrose metabolism.</text>
</comment>
<evidence type="ECO:0000256" key="8">
    <source>
        <dbReference type="RuleBase" id="RU362110"/>
    </source>
</evidence>
<dbReference type="NCBIfam" id="TIGR01322">
    <property type="entry name" value="scrB_fam"/>
    <property type="match status" value="1"/>
</dbReference>
<proteinExistence type="inferred from homology"/>
<dbReference type="Proteomes" id="UP001597041">
    <property type="component" value="Unassembled WGS sequence"/>
</dbReference>
<dbReference type="SUPFAM" id="SSF75005">
    <property type="entry name" value="Arabinanase/levansucrase/invertase"/>
    <property type="match status" value="1"/>
</dbReference>
<evidence type="ECO:0000259" key="11">
    <source>
        <dbReference type="Pfam" id="PF00251"/>
    </source>
</evidence>
<evidence type="ECO:0000256" key="6">
    <source>
        <dbReference type="ARBA" id="ARBA00023295"/>
    </source>
</evidence>
<feature type="compositionally biased region" description="Basic and acidic residues" evidence="10">
    <location>
        <begin position="1"/>
        <end position="10"/>
    </location>
</feature>